<feature type="compositionally biased region" description="Polar residues" evidence="1">
    <location>
        <begin position="84"/>
        <end position="94"/>
    </location>
</feature>
<proteinExistence type="predicted"/>
<evidence type="ECO:0000313" key="4">
    <source>
        <dbReference type="Proteomes" id="UP000001745"/>
    </source>
</evidence>
<dbReference type="InParanoid" id="B8MR92"/>
<dbReference type="GeneID" id="8100499"/>
<feature type="compositionally biased region" description="Basic and acidic residues" evidence="1">
    <location>
        <begin position="145"/>
        <end position="164"/>
    </location>
</feature>
<dbReference type="AlphaFoldDB" id="B8MR92"/>
<dbReference type="OMA" id="SKCFVAY"/>
<dbReference type="Pfam" id="PF02037">
    <property type="entry name" value="SAP"/>
    <property type="match status" value="1"/>
</dbReference>
<gene>
    <name evidence="3" type="ORF">TSTA_054940</name>
</gene>
<feature type="compositionally biased region" description="Polar residues" evidence="1">
    <location>
        <begin position="132"/>
        <end position="142"/>
    </location>
</feature>
<organism evidence="3 4">
    <name type="scientific">Talaromyces stipitatus (strain ATCC 10500 / CBS 375.48 / QM 6759 / NRRL 1006)</name>
    <name type="common">Penicillium stipitatum</name>
    <dbReference type="NCBI Taxonomy" id="441959"/>
    <lineage>
        <taxon>Eukaryota</taxon>
        <taxon>Fungi</taxon>
        <taxon>Dikarya</taxon>
        <taxon>Ascomycota</taxon>
        <taxon>Pezizomycotina</taxon>
        <taxon>Eurotiomycetes</taxon>
        <taxon>Eurotiomycetidae</taxon>
        <taxon>Eurotiales</taxon>
        <taxon>Trichocomaceae</taxon>
        <taxon>Talaromyces</taxon>
        <taxon>Talaromyces sect. Talaromyces</taxon>
    </lineage>
</organism>
<dbReference type="RefSeq" id="XP_002487098.1">
    <property type="nucleotide sequence ID" value="XM_002487053.1"/>
</dbReference>
<feature type="compositionally biased region" description="Acidic residues" evidence="1">
    <location>
        <begin position="59"/>
        <end position="73"/>
    </location>
</feature>
<feature type="compositionally biased region" description="Polar residues" evidence="1">
    <location>
        <begin position="181"/>
        <end position="196"/>
    </location>
</feature>
<reference evidence="4" key="1">
    <citation type="journal article" date="2015" name="Genome Announc.">
        <title>Genome sequence of the AIDS-associated pathogen Penicillium marneffei (ATCC18224) and its near taxonomic relative Talaromyces stipitatus (ATCC10500).</title>
        <authorList>
            <person name="Nierman W.C."/>
            <person name="Fedorova-Abrams N.D."/>
            <person name="Andrianopoulos A."/>
        </authorList>
    </citation>
    <scope>NUCLEOTIDE SEQUENCE [LARGE SCALE GENOMIC DNA]</scope>
    <source>
        <strain evidence="4">ATCC 10500 / CBS 375.48 / QM 6759 / NRRL 1006</strain>
    </source>
</reference>
<dbReference type="InterPro" id="IPR032552">
    <property type="entry name" value="RSB_motif"/>
</dbReference>
<dbReference type="PANTHER" id="PTHR47031">
    <property type="entry name" value="SAP DNA-BINDING DOMAIN-CONTAINING PROTEIN"/>
    <property type="match status" value="1"/>
</dbReference>
<feature type="compositionally biased region" description="Basic and acidic residues" evidence="1">
    <location>
        <begin position="120"/>
        <end position="130"/>
    </location>
</feature>
<feature type="domain" description="SAP" evidence="2">
    <location>
        <begin position="3"/>
        <end position="39"/>
    </location>
</feature>
<dbReference type="InterPro" id="IPR036361">
    <property type="entry name" value="SAP_dom_sf"/>
</dbReference>
<dbReference type="EMBL" id="EQ962659">
    <property type="protein sequence ID" value="EED12987.1"/>
    <property type="molecule type" value="Genomic_DNA"/>
</dbReference>
<keyword evidence="4" id="KW-1185">Reference proteome</keyword>
<dbReference type="Proteomes" id="UP000001745">
    <property type="component" value="Unassembled WGS sequence"/>
</dbReference>
<feature type="region of interest" description="Disordered" evidence="1">
    <location>
        <begin position="421"/>
        <end position="462"/>
    </location>
</feature>
<dbReference type="PhylomeDB" id="B8MR92"/>
<evidence type="ECO:0000313" key="3">
    <source>
        <dbReference type="EMBL" id="EED12987.1"/>
    </source>
</evidence>
<evidence type="ECO:0000259" key="2">
    <source>
        <dbReference type="Pfam" id="PF02037"/>
    </source>
</evidence>
<dbReference type="HOGENOM" id="CLU_016396_0_0_1"/>
<dbReference type="OrthoDB" id="5348404at2759"/>
<feature type="region of interest" description="Disordered" evidence="1">
    <location>
        <begin position="39"/>
        <end position="282"/>
    </location>
</feature>
<evidence type="ECO:0000256" key="1">
    <source>
        <dbReference type="SAM" id="MobiDB-lite"/>
    </source>
</evidence>
<feature type="compositionally biased region" description="Basic residues" evidence="1">
    <location>
        <begin position="534"/>
        <end position="544"/>
    </location>
</feature>
<accession>B8MR92</accession>
<protein>
    <submittedName>
        <fullName evidence="3">SAP domain protein</fullName>
    </submittedName>
</protein>
<name>B8MR92_TALSN</name>
<dbReference type="CDD" id="cd12432">
    <property type="entry name" value="RRM_ACINU"/>
    <property type="match status" value="1"/>
</dbReference>
<dbReference type="STRING" id="441959.B8MR92"/>
<feature type="region of interest" description="Disordered" evidence="1">
    <location>
        <begin position="527"/>
        <end position="547"/>
    </location>
</feature>
<feature type="compositionally biased region" description="Polar residues" evidence="1">
    <location>
        <begin position="444"/>
        <end position="457"/>
    </location>
</feature>
<dbReference type="eggNOG" id="ENOG502S2D0">
    <property type="taxonomic scope" value="Eukaryota"/>
</dbReference>
<dbReference type="InterPro" id="IPR034257">
    <property type="entry name" value="Acinus_RRM"/>
</dbReference>
<dbReference type="SUPFAM" id="SSF68906">
    <property type="entry name" value="SAP domain"/>
    <property type="match status" value="1"/>
</dbReference>
<dbReference type="PANTHER" id="PTHR47031:SF3">
    <property type="entry name" value="SAP DOMAIN-CONTAINING PROTEIN"/>
    <property type="match status" value="1"/>
</dbReference>
<feature type="compositionally biased region" description="Basic and acidic residues" evidence="1">
    <location>
        <begin position="222"/>
        <end position="241"/>
    </location>
</feature>
<dbReference type="Pfam" id="PF16294">
    <property type="entry name" value="RSB_motif"/>
    <property type="match status" value="1"/>
</dbReference>
<sequence length="591" mass="66246">MSDYSKWKVTELKAELKNRGVPQTGLRLKQDFIDKITELDSQSCEQPPAQDASKLTSAGEEDNQEESKEEEQEELKIAEPVPPQQQLGNGSLSTEGAPKSQKVNAEKDGTIAETPQPTTDESKDTEKETAQDETIQQLTLDQPSEEAKGAEQTETVAEIHKIDTSEPVAPALPEEPPTEENSVTEQSTPAEISTKNEGVDSGIEYLRKRKRRSQSPPPNVEVVKKSKIDNENPRVILKEDVPPQEVAPGGARQDPRFRDLLPITKPSQPVQPEQDLQDDDRQVEPALHPATSTIYIRNLMRPLQPSSLKSHLQLLATPTGKEPDGESLVDFFLDSIKTHCFALFDSVSTASRVRSKLHGAVWPNERDRKPLWVDFVPDEKFDEWIKTEQDASTGRGSQRWEVIYVYTENGVQVSLQEVRNGARPGHTPTAPAHRYSPDAESRRQSQPSGTPLQQQQSGGKGFKALDDRFRSTITKPKLYYLPVSRDIADKRLARFGTLMRKDSGRYGHGDDDMRRITFEDTDLFVDGGPEYRGGRNRGGGRRGGRGPWRGRPLQKFYYPHGKGVCFGYVIRNVLISWTELGFPFDISWRGG</sequence>
<dbReference type="VEuPathDB" id="FungiDB:TSTA_054940"/>
<dbReference type="Gene3D" id="1.10.720.30">
    <property type="entry name" value="SAP domain"/>
    <property type="match status" value="1"/>
</dbReference>
<dbReference type="InterPro" id="IPR003034">
    <property type="entry name" value="SAP_dom"/>
</dbReference>